<evidence type="ECO:0000256" key="10">
    <source>
        <dbReference type="ARBA" id="ARBA00023157"/>
    </source>
</evidence>
<feature type="transmembrane region" description="Helical" evidence="12">
    <location>
        <begin position="23"/>
        <end position="43"/>
    </location>
</feature>
<feature type="transmembrane region" description="Helical" evidence="12">
    <location>
        <begin position="176"/>
        <end position="201"/>
    </location>
</feature>
<comment type="subcellular location">
    <subcellularLocation>
        <location evidence="1">Membrane</location>
        <topology evidence="1">Multi-pass membrane protein</topology>
    </subcellularLocation>
</comment>
<organism evidence="14 15">
    <name type="scientific">Fluviispira multicolorata</name>
    <dbReference type="NCBI Taxonomy" id="2654512"/>
    <lineage>
        <taxon>Bacteria</taxon>
        <taxon>Pseudomonadati</taxon>
        <taxon>Bdellovibrionota</taxon>
        <taxon>Oligoflexia</taxon>
        <taxon>Silvanigrellales</taxon>
        <taxon>Silvanigrellaceae</taxon>
        <taxon>Fluviispira</taxon>
    </lineage>
</organism>
<keyword evidence="8" id="KW-0560">Oxidoreductase</keyword>
<dbReference type="Proteomes" id="UP000442694">
    <property type="component" value="Unassembled WGS sequence"/>
</dbReference>
<dbReference type="Pfam" id="PF07884">
    <property type="entry name" value="VKOR"/>
    <property type="match status" value="1"/>
</dbReference>
<keyword evidence="15" id="KW-1185">Reference proteome</keyword>
<keyword evidence="4 12" id="KW-0812">Transmembrane</keyword>
<keyword evidence="6" id="KW-0732">Signal</keyword>
<evidence type="ECO:0000259" key="13">
    <source>
        <dbReference type="SMART" id="SM00756"/>
    </source>
</evidence>
<dbReference type="EMBL" id="WFLN01000007">
    <property type="protein sequence ID" value="KAB8029977.1"/>
    <property type="molecule type" value="Genomic_DNA"/>
</dbReference>
<dbReference type="PANTHER" id="PTHR13887:SF14">
    <property type="entry name" value="DISULFIDE BOND FORMATION PROTEIN D"/>
    <property type="match status" value="1"/>
</dbReference>
<feature type="domain" description="Vitamin K epoxide reductase" evidence="13">
    <location>
        <begin position="20"/>
        <end position="161"/>
    </location>
</feature>
<dbReference type="CDD" id="cd02972">
    <property type="entry name" value="DsbA_family"/>
    <property type="match status" value="1"/>
</dbReference>
<dbReference type="InterPro" id="IPR038354">
    <property type="entry name" value="VKOR_sf"/>
</dbReference>
<keyword evidence="5" id="KW-0874">Quinone</keyword>
<evidence type="ECO:0000256" key="5">
    <source>
        <dbReference type="ARBA" id="ARBA00022719"/>
    </source>
</evidence>
<dbReference type="InterPro" id="IPR012336">
    <property type="entry name" value="Thioredoxin-like_fold"/>
</dbReference>
<comment type="similarity">
    <text evidence="3">Belongs to the VKOR family.</text>
</comment>
<evidence type="ECO:0000256" key="2">
    <source>
        <dbReference type="ARBA" id="ARBA00005791"/>
    </source>
</evidence>
<evidence type="ECO:0000256" key="1">
    <source>
        <dbReference type="ARBA" id="ARBA00004141"/>
    </source>
</evidence>
<accession>A0A833JCH0</accession>
<dbReference type="GO" id="GO:0016020">
    <property type="term" value="C:membrane"/>
    <property type="evidence" value="ECO:0007669"/>
    <property type="project" value="UniProtKB-SubCell"/>
</dbReference>
<gene>
    <name evidence="14" type="ORF">GCL57_10600</name>
</gene>
<evidence type="ECO:0000256" key="11">
    <source>
        <dbReference type="ARBA" id="ARBA00023284"/>
    </source>
</evidence>
<dbReference type="PANTHER" id="PTHR13887">
    <property type="entry name" value="GLUTATHIONE S-TRANSFERASE KAPPA"/>
    <property type="match status" value="1"/>
</dbReference>
<dbReference type="GO" id="GO:0016491">
    <property type="term" value="F:oxidoreductase activity"/>
    <property type="evidence" value="ECO:0007669"/>
    <property type="project" value="UniProtKB-KW"/>
</dbReference>
<evidence type="ECO:0000313" key="14">
    <source>
        <dbReference type="EMBL" id="KAB8029977.1"/>
    </source>
</evidence>
<keyword evidence="11" id="KW-0676">Redox-active center</keyword>
<dbReference type="GO" id="GO:0048038">
    <property type="term" value="F:quinone binding"/>
    <property type="evidence" value="ECO:0007669"/>
    <property type="project" value="UniProtKB-KW"/>
</dbReference>
<comment type="similarity">
    <text evidence="2">Belongs to the thioredoxin family. DsbA subfamily.</text>
</comment>
<dbReference type="AlphaFoldDB" id="A0A833JCH0"/>
<evidence type="ECO:0000256" key="12">
    <source>
        <dbReference type="SAM" id="Phobius"/>
    </source>
</evidence>
<dbReference type="InterPro" id="IPR036249">
    <property type="entry name" value="Thioredoxin-like_sf"/>
</dbReference>
<proteinExistence type="inferred from homology"/>
<protein>
    <submittedName>
        <fullName evidence="14">Thioredoxin domain-containing protein</fullName>
    </submittedName>
</protein>
<feature type="transmembrane region" description="Helical" evidence="12">
    <location>
        <begin position="109"/>
        <end position="130"/>
    </location>
</feature>
<keyword evidence="10" id="KW-1015">Disulfide bond</keyword>
<evidence type="ECO:0000256" key="9">
    <source>
        <dbReference type="ARBA" id="ARBA00023136"/>
    </source>
</evidence>
<dbReference type="SUPFAM" id="SSF52833">
    <property type="entry name" value="Thioredoxin-like"/>
    <property type="match status" value="1"/>
</dbReference>
<evidence type="ECO:0000256" key="7">
    <source>
        <dbReference type="ARBA" id="ARBA00022989"/>
    </source>
</evidence>
<evidence type="ECO:0000313" key="15">
    <source>
        <dbReference type="Proteomes" id="UP000442694"/>
    </source>
</evidence>
<dbReference type="CDD" id="cd12918">
    <property type="entry name" value="VKOR_arc"/>
    <property type="match status" value="1"/>
</dbReference>
<keyword evidence="7 12" id="KW-1133">Transmembrane helix</keyword>
<dbReference type="Gene3D" id="3.40.30.10">
    <property type="entry name" value="Glutaredoxin"/>
    <property type="match status" value="1"/>
</dbReference>
<evidence type="ECO:0000256" key="6">
    <source>
        <dbReference type="ARBA" id="ARBA00022729"/>
    </source>
</evidence>
<name>A0A833JCH0_9BACT</name>
<dbReference type="SMART" id="SM00756">
    <property type="entry name" value="VKc"/>
    <property type="match status" value="1"/>
</dbReference>
<comment type="caution">
    <text evidence="14">The sequence shown here is derived from an EMBL/GenBank/DDBJ whole genome shotgun (WGS) entry which is preliminary data.</text>
</comment>
<feature type="transmembrane region" description="Helical" evidence="12">
    <location>
        <begin position="136"/>
        <end position="155"/>
    </location>
</feature>
<evidence type="ECO:0000256" key="8">
    <source>
        <dbReference type="ARBA" id="ARBA00023002"/>
    </source>
</evidence>
<sequence length="436" mass="48148">MQQEFVMENVIKKETDSHFIKKLNPISIIISIIGFGVSLYALIVHIQLLMNSSGAAMCDFNAKVSCSVVIGSSYGEFASIPLGAYGMTYFAILLSASIMPRIANINKKWLATVELFLASIGITVVIILAYISYTVLQITCPTCSVIHALIVVYFVTKLLQYIKLKNETKKSQHDALTRLMAVCLCLGIPPLASGLLAPLLVDYFKPQEASKVKAETQSTANSSSQTDTQTATLNDLKRSLLTFNKTNFVGNGEDYRRGSDSAKVIVQMFSDYGCPHCRIATEAIMKAQDIVGINKVLYIYRFFPISNKCNPYIPSAGVFEYTCTLTEATRCAGQQGKFWEFKSWAFSGQFWSDAQRAENFSINGLTKEAALLGINSDQFTQCVQGNVELQKIKDDAHIANQLNIQGTPMIFINGEEYTGAHSIDAFANSFNQMLKN</sequence>
<evidence type="ECO:0000256" key="3">
    <source>
        <dbReference type="ARBA" id="ARBA00006214"/>
    </source>
</evidence>
<evidence type="ECO:0000256" key="4">
    <source>
        <dbReference type="ARBA" id="ARBA00022692"/>
    </source>
</evidence>
<dbReference type="InterPro" id="IPR012932">
    <property type="entry name" value="VKOR"/>
</dbReference>
<reference evidence="14 15" key="1">
    <citation type="submission" date="2019-10" db="EMBL/GenBank/DDBJ databases">
        <title>New genus of Silvanigrellaceae.</title>
        <authorList>
            <person name="Pitt A."/>
            <person name="Hahn M.W."/>
        </authorList>
    </citation>
    <scope>NUCLEOTIDE SEQUENCE [LARGE SCALE GENOMIC DNA]</scope>
    <source>
        <strain evidence="14 15">33A1-SZDP</strain>
    </source>
</reference>
<dbReference type="Pfam" id="PF13462">
    <property type="entry name" value="Thioredoxin_4"/>
    <property type="match status" value="1"/>
</dbReference>
<feature type="transmembrane region" description="Helical" evidence="12">
    <location>
        <begin position="77"/>
        <end position="97"/>
    </location>
</feature>
<dbReference type="Gene3D" id="1.20.1440.130">
    <property type="entry name" value="VKOR domain"/>
    <property type="match status" value="1"/>
</dbReference>
<keyword evidence="9 12" id="KW-0472">Membrane</keyword>